<sequence>MRISNRFFRLTAQLSLLVVLLGLSAYLLLRTYLGDEERLWNEGAVTEVVDGGPVTIEKVTWKIDSMQPYTRLVDEEKKAIEVDDNVAGSVVILVTVSVTPLDGLKMNDGGFTCDAALRDDRGNVWKSKDVFRLPLSTYCGNDDMPIKRNETGKIAKVFVVPASAVPHLTGIQVETREKFRRVLITF</sequence>
<protein>
    <recommendedName>
        <fullName evidence="3">DUF4352 domain-containing protein</fullName>
    </recommendedName>
</protein>
<dbReference type="OrthoDB" id="3822095at2"/>
<evidence type="ECO:0000313" key="1">
    <source>
        <dbReference type="EMBL" id="TDO54893.1"/>
    </source>
</evidence>
<reference evidence="1 2" key="1">
    <citation type="submission" date="2019-03" db="EMBL/GenBank/DDBJ databases">
        <title>Genomic Encyclopedia of Type Strains, Phase III (KMG-III): the genomes of soil and plant-associated and newly described type strains.</title>
        <authorList>
            <person name="Whitman W."/>
        </authorList>
    </citation>
    <scope>NUCLEOTIDE SEQUENCE [LARGE SCALE GENOMIC DNA]</scope>
    <source>
        <strain evidence="1 2">VKM Ac-2527</strain>
    </source>
</reference>
<gene>
    <name evidence="1" type="ORF">EV643_101684</name>
</gene>
<keyword evidence="2" id="KW-1185">Reference proteome</keyword>
<organism evidence="1 2">
    <name type="scientific">Kribbella caucasensis</name>
    <dbReference type="NCBI Taxonomy" id="2512215"/>
    <lineage>
        <taxon>Bacteria</taxon>
        <taxon>Bacillati</taxon>
        <taxon>Actinomycetota</taxon>
        <taxon>Actinomycetes</taxon>
        <taxon>Propionibacteriales</taxon>
        <taxon>Kribbellaceae</taxon>
        <taxon>Kribbella</taxon>
    </lineage>
</organism>
<proteinExistence type="predicted"/>
<evidence type="ECO:0008006" key="3">
    <source>
        <dbReference type="Google" id="ProtNLM"/>
    </source>
</evidence>
<evidence type="ECO:0000313" key="2">
    <source>
        <dbReference type="Proteomes" id="UP000295388"/>
    </source>
</evidence>
<comment type="caution">
    <text evidence="1">The sequence shown here is derived from an EMBL/GenBank/DDBJ whole genome shotgun (WGS) entry which is preliminary data.</text>
</comment>
<dbReference type="EMBL" id="SNWQ01000001">
    <property type="protein sequence ID" value="TDO54893.1"/>
    <property type="molecule type" value="Genomic_DNA"/>
</dbReference>
<name>A0A4R6KST6_9ACTN</name>
<dbReference type="Proteomes" id="UP000295388">
    <property type="component" value="Unassembled WGS sequence"/>
</dbReference>
<accession>A0A4R6KST6</accession>
<dbReference type="RefSeq" id="WP_133798422.1">
    <property type="nucleotide sequence ID" value="NZ_SNWQ01000001.1"/>
</dbReference>
<dbReference type="AlphaFoldDB" id="A0A4R6KST6"/>